<gene>
    <name evidence="3" type="ORF">BDV26DRAFT_303373</name>
</gene>
<feature type="domain" description="Protein YTP1-like C-terminal" evidence="2">
    <location>
        <begin position="193"/>
        <end position="256"/>
    </location>
</feature>
<evidence type="ECO:0000313" key="3">
    <source>
        <dbReference type="EMBL" id="KAE8379793.1"/>
    </source>
</evidence>
<evidence type="ECO:0000256" key="1">
    <source>
        <dbReference type="SAM" id="Phobius"/>
    </source>
</evidence>
<dbReference type="OrthoDB" id="4474814at2759"/>
<organism evidence="3 4">
    <name type="scientific">Aspergillus bertholletiae</name>
    <dbReference type="NCBI Taxonomy" id="1226010"/>
    <lineage>
        <taxon>Eukaryota</taxon>
        <taxon>Fungi</taxon>
        <taxon>Dikarya</taxon>
        <taxon>Ascomycota</taxon>
        <taxon>Pezizomycotina</taxon>
        <taxon>Eurotiomycetes</taxon>
        <taxon>Eurotiomycetidae</taxon>
        <taxon>Eurotiales</taxon>
        <taxon>Aspergillaceae</taxon>
        <taxon>Aspergillus</taxon>
        <taxon>Aspergillus subgen. Circumdati</taxon>
    </lineage>
</organism>
<dbReference type="EMBL" id="ML736189">
    <property type="protein sequence ID" value="KAE8379793.1"/>
    <property type="molecule type" value="Genomic_DNA"/>
</dbReference>
<name>A0A5N7BDF0_9EURO</name>
<feature type="transmembrane region" description="Helical" evidence="1">
    <location>
        <begin position="69"/>
        <end position="89"/>
    </location>
</feature>
<dbReference type="Pfam" id="PF10355">
    <property type="entry name" value="Ytp1"/>
    <property type="match status" value="1"/>
</dbReference>
<evidence type="ECO:0000313" key="4">
    <source>
        <dbReference type="Proteomes" id="UP000326198"/>
    </source>
</evidence>
<feature type="transmembrane region" description="Helical" evidence="1">
    <location>
        <begin position="206"/>
        <end position="223"/>
    </location>
</feature>
<keyword evidence="1" id="KW-0812">Transmembrane</keyword>
<feature type="transmembrane region" description="Helical" evidence="1">
    <location>
        <begin position="235"/>
        <end position="259"/>
    </location>
</feature>
<keyword evidence="4" id="KW-1185">Reference proteome</keyword>
<keyword evidence="1" id="KW-0472">Membrane</keyword>
<feature type="transmembrane region" description="Helical" evidence="1">
    <location>
        <begin position="177"/>
        <end position="194"/>
    </location>
</feature>
<reference evidence="3 4" key="1">
    <citation type="submission" date="2019-04" db="EMBL/GenBank/DDBJ databases">
        <title>Friends and foes A comparative genomics studyof 23 Aspergillus species from section Flavi.</title>
        <authorList>
            <consortium name="DOE Joint Genome Institute"/>
            <person name="Kjaerbolling I."/>
            <person name="Vesth T."/>
            <person name="Frisvad J.C."/>
            <person name="Nybo J.L."/>
            <person name="Theobald S."/>
            <person name="Kildgaard S."/>
            <person name="Isbrandt T."/>
            <person name="Kuo A."/>
            <person name="Sato A."/>
            <person name="Lyhne E.K."/>
            <person name="Kogle M.E."/>
            <person name="Wiebenga A."/>
            <person name="Kun R.S."/>
            <person name="Lubbers R.J."/>
            <person name="Makela M.R."/>
            <person name="Barry K."/>
            <person name="Chovatia M."/>
            <person name="Clum A."/>
            <person name="Daum C."/>
            <person name="Haridas S."/>
            <person name="He G."/>
            <person name="LaButti K."/>
            <person name="Lipzen A."/>
            <person name="Mondo S."/>
            <person name="Riley R."/>
            <person name="Salamov A."/>
            <person name="Simmons B.A."/>
            <person name="Magnuson J.K."/>
            <person name="Henrissat B."/>
            <person name="Mortensen U.H."/>
            <person name="Larsen T.O."/>
            <person name="Devries R.P."/>
            <person name="Grigoriev I.V."/>
            <person name="Machida M."/>
            <person name="Baker S.E."/>
            <person name="Andersen M.R."/>
        </authorList>
    </citation>
    <scope>NUCLEOTIDE SEQUENCE [LARGE SCALE GENOMIC DNA]</scope>
    <source>
        <strain evidence="3 4">IBT 29228</strain>
    </source>
</reference>
<keyword evidence="1" id="KW-1133">Transmembrane helix</keyword>
<feature type="transmembrane region" description="Helical" evidence="1">
    <location>
        <begin position="109"/>
        <end position="132"/>
    </location>
</feature>
<sequence length="276" mass="31020">MLIQSKWAPAGDALAAFVTLLGLWIYGGSGYLTYRIPQIVLTIVLLIQQSLGFYVYRKQKVYSEYVAQYLGYAHGIATVVLFALGWYHITAGSLEAVDIRQNYYNIFSHAIFLVIIMIEEIQLISSATGLWPRPGNRTPDYYDSVLILGGALFFFAILVSRYHPNSKGYDLVGRLEHIAYAVMVVCAAATSIMFSTGKRHQNKRNIMPALIVIVLGLLFTSHHQEAMLVKQIHQVFGYTMMVAASFRILEILVLPYWPVNASDVRISLRYMAPLVG</sequence>
<dbReference type="InterPro" id="IPR018827">
    <property type="entry name" value="YTP1_C"/>
</dbReference>
<feature type="transmembrane region" description="Helical" evidence="1">
    <location>
        <begin position="144"/>
        <end position="162"/>
    </location>
</feature>
<proteinExistence type="predicted"/>
<dbReference type="Proteomes" id="UP000326198">
    <property type="component" value="Unassembled WGS sequence"/>
</dbReference>
<feature type="transmembrane region" description="Helical" evidence="1">
    <location>
        <begin position="39"/>
        <end position="57"/>
    </location>
</feature>
<evidence type="ECO:0000259" key="2">
    <source>
        <dbReference type="Pfam" id="PF10355"/>
    </source>
</evidence>
<feature type="transmembrane region" description="Helical" evidence="1">
    <location>
        <begin position="7"/>
        <end position="27"/>
    </location>
</feature>
<dbReference type="AlphaFoldDB" id="A0A5N7BDF0"/>
<dbReference type="PANTHER" id="PTHR31685">
    <property type="entry name" value="INTEGRAL MEMBRANE PROTEIN (AFU_ORTHOLOGUE AFUA_6G12730)-RELATED"/>
    <property type="match status" value="1"/>
</dbReference>
<accession>A0A5N7BDF0</accession>
<protein>
    <recommendedName>
        <fullName evidence="2">Protein YTP1-like C-terminal domain-containing protein</fullName>
    </recommendedName>
</protein>